<feature type="compositionally biased region" description="Basic and acidic residues" evidence="1">
    <location>
        <begin position="74"/>
        <end position="87"/>
    </location>
</feature>
<evidence type="ECO:0000313" key="2">
    <source>
        <dbReference type="EMBL" id="KAF2596083.1"/>
    </source>
</evidence>
<accession>A0A3N6S312</accession>
<feature type="compositionally biased region" description="Basic residues" evidence="1">
    <location>
        <begin position="97"/>
        <end position="120"/>
    </location>
</feature>
<feature type="region of interest" description="Disordered" evidence="1">
    <location>
        <begin position="54"/>
        <end position="120"/>
    </location>
</feature>
<gene>
    <name evidence="2" type="ORF">F2Q68_00011762</name>
</gene>
<dbReference type="Proteomes" id="UP000712281">
    <property type="component" value="Unassembled WGS sequence"/>
</dbReference>
<organism evidence="2 3">
    <name type="scientific">Brassica cretica</name>
    <name type="common">Mustard</name>
    <dbReference type="NCBI Taxonomy" id="69181"/>
    <lineage>
        <taxon>Eukaryota</taxon>
        <taxon>Viridiplantae</taxon>
        <taxon>Streptophyta</taxon>
        <taxon>Embryophyta</taxon>
        <taxon>Tracheophyta</taxon>
        <taxon>Spermatophyta</taxon>
        <taxon>Magnoliopsida</taxon>
        <taxon>eudicotyledons</taxon>
        <taxon>Gunneridae</taxon>
        <taxon>Pentapetalae</taxon>
        <taxon>rosids</taxon>
        <taxon>malvids</taxon>
        <taxon>Brassicales</taxon>
        <taxon>Brassicaceae</taxon>
        <taxon>Brassiceae</taxon>
        <taxon>Brassica</taxon>
    </lineage>
</organism>
<protein>
    <submittedName>
        <fullName evidence="2">Uncharacterized protein</fullName>
    </submittedName>
</protein>
<name>A0A3N6S312_BRACR</name>
<comment type="caution">
    <text evidence="2">The sequence shown here is derived from an EMBL/GenBank/DDBJ whole genome shotgun (WGS) entry which is preliminary data.</text>
</comment>
<proteinExistence type="predicted"/>
<reference evidence="2" key="1">
    <citation type="submission" date="2019-12" db="EMBL/GenBank/DDBJ databases">
        <title>Genome sequencing and annotation of Brassica cretica.</title>
        <authorList>
            <person name="Studholme D.J."/>
            <person name="Sarris P.F."/>
        </authorList>
    </citation>
    <scope>NUCLEOTIDE SEQUENCE</scope>
    <source>
        <strain evidence="2">PFS-001/15</strain>
        <tissue evidence="2">Leaf</tissue>
    </source>
</reference>
<feature type="compositionally biased region" description="Polar residues" evidence="1">
    <location>
        <begin position="56"/>
        <end position="73"/>
    </location>
</feature>
<evidence type="ECO:0000256" key="1">
    <source>
        <dbReference type="SAM" id="MobiDB-lite"/>
    </source>
</evidence>
<sequence length="120" mass="14437">MLFFQTYNLDQGYDHLCEPSDTQQWCWDDISKHEAPSTNQPSHDPHEIEKHRLTLNLRTEPSSTSNVEDTPTWESREHLRGNGKEETSINEQVMQNKHQKRRGQRWKNQSNRRRRPRNRS</sequence>
<dbReference type="EMBL" id="QGKW02000717">
    <property type="protein sequence ID" value="KAF2596083.1"/>
    <property type="molecule type" value="Genomic_DNA"/>
</dbReference>
<evidence type="ECO:0000313" key="3">
    <source>
        <dbReference type="Proteomes" id="UP000712281"/>
    </source>
</evidence>
<dbReference type="AlphaFoldDB" id="A0A3N6S312"/>